<protein>
    <recommendedName>
        <fullName evidence="5">Lipoprotein</fullName>
    </recommendedName>
</protein>
<evidence type="ECO:0000313" key="3">
    <source>
        <dbReference type="EMBL" id="OFV69272.1"/>
    </source>
</evidence>
<name>A0A1F2PEG9_9FIRM</name>
<dbReference type="RefSeq" id="WP_070372567.1">
    <property type="nucleotide sequence ID" value="NZ_LKEU01000043.1"/>
</dbReference>
<dbReference type="AlphaFoldDB" id="A0A1F2PEG9"/>
<comment type="caution">
    <text evidence="3">The sequence shown here is derived from an EMBL/GenBank/DDBJ whole genome shotgun (WGS) entry which is preliminary data.</text>
</comment>
<keyword evidence="2" id="KW-0732">Signal</keyword>
<feature type="signal peptide" evidence="2">
    <location>
        <begin position="1"/>
        <end position="23"/>
    </location>
</feature>
<organism evidence="3 4">
    <name type="scientific">Acetobacterium wieringae</name>
    <dbReference type="NCBI Taxonomy" id="52694"/>
    <lineage>
        <taxon>Bacteria</taxon>
        <taxon>Bacillati</taxon>
        <taxon>Bacillota</taxon>
        <taxon>Clostridia</taxon>
        <taxon>Eubacteriales</taxon>
        <taxon>Eubacteriaceae</taxon>
        <taxon>Acetobacterium</taxon>
    </lineage>
</organism>
<evidence type="ECO:0000256" key="1">
    <source>
        <dbReference type="SAM" id="MobiDB-lite"/>
    </source>
</evidence>
<feature type="compositionally biased region" description="Polar residues" evidence="1">
    <location>
        <begin position="45"/>
        <end position="56"/>
    </location>
</feature>
<dbReference type="EMBL" id="LKEU01000043">
    <property type="protein sequence ID" value="OFV69272.1"/>
    <property type="molecule type" value="Genomic_DNA"/>
</dbReference>
<dbReference type="STRING" id="52694.ACWI_33160"/>
<gene>
    <name evidence="3" type="ORF">ACWI_33160</name>
</gene>
<evidence type="ECO:0000313" key="4">
    <source>
        <dbReference type="Proteomes" id="UP000176244"/>
    </source>
</evidence>
<feature type="chain" id="PRO_5038444960" description="Lipoprotein" evidence="2">
    <location>
        <begin position="24"/>
        <end position="170"/>
    </location>
</feature>
<evidence type="ECO:0000256" key="2">
    <source>
        <dbReference type="SAM" id="SignalP"/>
    </source>
</evidence>
<dbReference type="Proteomes" id="UP000176244">
    <property type="component" value="Unassembled WGS sequence"/>
</dbReference>
<proteinExistence type="predicted"/>
<reference evidence="3 4" key="1">
    <citation type="submission" date="2015-09" db="EMBL/GenBank/DDBJ databases">
        <title>Genome sequence of Acetobacterium wieringae DSM 1911.</title>
        <authorList>
            <person name="Poehlein A."/>
            <person name="Bengelsdorf F.R."/>
            <person name="Schiel-Bengelsdorf B."/>
            <person name="Duerre P."/>
            <person name="Daniel R."/>
        </authorList>
    </citation>
    <scope>NUCLEOTIDE SEQUENCE [LARGE SCALE GENOMIC DNA]</scope>
    <source>
        <strain evidence="3 4">DSM 1911</strain>
    </source>
</reference>
<feature type="region of interest" description="Disordered" evidence="1">
    <location>
        <begin position="32"/>
        <end position="84"/>
    </location>
</feature>
<evidence type="ECO:0008006" key="5">
    <source>
        <dbReference type="Google" id="ProtNLM"/>
    </source>
</evidence>
<accession>A0A1F2PEG9</accession>
<feature type="compositionally biased region" description="Low complexity" evidence="1">
    <location>
        <begin position="57"/>
        <end position="78"/>
    </location>
</feature>
<dbReference type="PROSITE" id="PS51257">
    <property type="entry name" value="PROKAR_LIPOPROTEIN"/>
    <property type="match status" value="1"/>
</dbReference>
<sequence>MKLPSWLKITMILLFLLSFAFVACTGAAEAKGGSVSAKPSVPESKPTTSSNASKPATTSKQTSTSGSTNQGKTNTTSSYKPTSTVTYSAKSSKQSSYYALSNKKLDFSRPYKSFQNYDYQKAASNTYYYSNSFLSNYLDYLIIENLMNDEEKADKNKDNDAWLLMYMILR</sequence>